<feature type="compositionally biased region" description="Polar residues" evidence="1">
    <location>
        <begin position="1"/>
        <end position="12"/>
    </location>
</feature>
<organism evidence="2 4">
    <name type="scientific">Medicago truncatula</name>
    <name type="common">Barrel medic</name>
    <name type="synonym">Medicago tribuloides</name>
    <dbReference type="NCBI Taxonomy" id="3880"/>
    <lineage>
        <taxon>Eukaryota</taxon>
        <taxon>Viridiplantae</taxon>
        <taxon>Streptophyta</taxon>
        <taxon>Embryophyta</taxon>
        <taxon>Tracheophyta</taxon>
        <taxon>Spermatophyta</taxon>
        <taxon>Magnoliopsida</taxon>
        <taxon>eudicotyledons</taxon>
        <taxon>Gunneridae</taxon>
        <taxon>Pentapetalae</taxon>
        <taxon>rosids</taxon>
        <taxon>fabids</taxon>
        <taxon>Fabales</taxon>
        <taxon>Fabaceae</taxon>
        <taxon>Papilionoideae</taxon>
        <taxon>50 kb inversion clade</taxon>
        <taxon>NPAAA clade</taxon>
        <taxon>Hologalegina</taxon>
        <taxon>IRL clade</taxon>
        <taxon>Trifolieae</taxon>
        <taxon>Medicago</taxon>
    </lineage>
</organism>
<evidence type="ECO:0000256" key="1">
    <source>
        <dbReference type="SAM" id="MobiDB-lite"/>
    </source>
</evidence>
<sequence>MKQTSHQTNMTPSAVAIKPPRHKPEKQHGGSLMFSFSNFLARVPLFVLVGLQLHILGRNTGTYCTCSQHMG</sequence>
<evidence type="ECO:0000313" key="3">
    <source>
        <dbReference type="EnsemblPlants" id="AES91117"/>
    </source>
</evidence>
<accession>G7JNR4</accession>
<gene>
    <name evidence="2" type="ordered locus">MTR_4g106420</name>
</gene>
<proteinExistence type="predicted"/>
<dbReference type="PaxDb" id="3880-AES91117"/>
<dbReference type="Proteomes" id="UP000002051">
    <property type="component" value="Chromosome 4"/>
</dbReference>
<dbReference type="HOGENOM" id="CLU_2743822_0_0_1"/>
<protein>
    <submittedName>
        <fullName evidence="2 3">Uncharacterized protein</fullName>
    </submittedName>
</protein>
<dbReference type="EnsemblPlants" id="AES91117">
    <property type="protein sequence ID" value="AES91117"/>
    <property type="gene ID" value="MTR_4g106420"/>
</dbReference>
<dbReference type="EMBL" id="CM001220">
    <property type="protein sequence ID" value="AES91117.1"/>
    <property type="molecule type" value="Genomic_DNA"/>
</dbReference>
<dbReference type="AlphaFoldDB" id="G7JNR4"/>
<reference evidence="2 4" key="2">
    <citation type="journal article" date="2014" name="BMC Genomics">
        <title>An improved genome release (version Mt4.0) for the model legume Medicago truncatula.</title>
        <authorList>
            <person name="Tang H."/>
            <person name="Krishnakumar V."/>
            <person name="Bidwell S."/>
            <person name="Rosen B."/>
            <person name="Chan A."/>
            <person name="Zhou S."/>
            <person name="Gentzbittel L."/>
            <person name="Childs K.L."/>
            <person name="Yandell M."/>
            <person name="Gundlach H."/>
            <person name="Mayer K.F."/>
            <person name="Schwartz D.C."/>
            <person name="Town C.D."/>
        </authorList>
    </citation>
    <scope>GENOME REANNOTATION</scope>
    <source>
        <strain evidence="3 4">cv. Jemalong A17</strain>
    </source>
</reference>
<name>G7JNR4_MEDTR</name>
<reference evidence="3" key="3">
    <citation type="submission" date="2015-04" db="UniProtKB">
        <authorList>
            <consortium name="EnsemblPlants"/>
        </authorList>
    </citation>
    <scope>IDENTIFICATION</scope>
    <source>
        <strain evidence="3">cv. Jemalong A17</strain>
    </source>
</reference>
<feature type="region of interest" description="Disordered" evidence="1">
    <location>
        <begin position="1"/>
        <end position="29"/>
    </location>
</feature>
<keyword evidence="4" id="KW-1185">Reference proteome</keyword>
<evidence type="ECO:0000313" key="4">
    <source>
        <dbReference type="Proteomes" id="UP000002051"/>
    </source>
</evidence>
<evidence type="ECO:0000313" key="2">
    <source>
        <dbReference type="EMBL" id="AES91117.1"/>
    </source>
</evidence>
<reference evidence="2 4" key="1">
    <citation type="journal article" date="2011" name="Nature">
        <title>The Medicago genome provides insight into the evolution of rhizobial symbioses.</title>
        <authorList>
            <person name="Young N.D."/>
            <person name="Debelle F."/>
            <person name="Oldroyd G.E."/>
            <person name="Geurts R."/>
            <person name="Cannon S.B."/>
            <person name="Udvardi M.K."/>
            <person name="Benedito V.A."/>
            <person name="Mayer K.F."/>
            <person name="Gouzy J."/>
            <person name="Schoof H."/>
            <person name="Van de Peer Y."/>
            <person name="Proost S."/>
            <person name="Cook D.R."/>
            <person name="Meyers B.C."/>
            <person name="Spannagl M."/>
            <person name="Cheung F."/>
            <person name="De Mita S."/>
            <person name="Krishnakumar V."/>
            <person name="Gundlach H."/>
            <person name="Zhou S."/>
            <person name="Mudge J."/>
            <person name="Bharti A.K."/>
            <person name="Murray J.D."/>
            <person name="Naoumkina M.A."/>
            <person name="Rosen B."/>
            <person name="Silverstein K.A."/>
            <person name="Tang H."/>
            <person name="Rombauts S."/>
            <person name="Zhao P.X."/>
            <person name="Zhou P."/>
            <person name="Barbe V."/>
            <person name="Bardou P."/>
            <person name="Bechner M."/>
            <person name="Bellec A."/>
            <person name="Berger A."/>
            <person name="Berges H."/>
            <person name="Bidwell S."/>
            <person name="Bisseling T."/>
            <person name="Choisne N."/>
            <person name="Couloux A."/>
            <person name="Denny R."/>
            <person name="Deshpande S."/>
            <person name="Dai X."/>
            <person name="Doyle J.J."/>
            <person name="Dudez A.M."/>
            <person name="Farmer A.D."/>
            <person name="Fouteau S."/>
            <person name="Franken C."/>
            <person name="Gibelin C."/>
            <person name="Gish J."/>
            <person name="Goldstein S."/>
            <person name="Gonzalez A.J."/>
            <person name="Green P.J."/>
            <person name="Hallab A."/>
            <person name="Hartog M."/>
            <person name="Hua A."/>
            <person name="Humphray S.J."/>
            <person name="Jeong D.H."/>
            <person name="Jing Y."/>
            <person name="Jocker A."/>
            <person name="Kenton S.M."/>
            <person name="Kim D.J."/>
            <person name="Klee K."/>
            <person name="Lai H."/>
            <person name="Lang C."/>
            <person name="Lin S."/>
            <person name="Macmil S.L."/>
            <person name="Magdelenat G."/>
            <person name="Matthews L."/>
            <person name="McCorrison J."/>
            <person name="Monaghan E.L."/>
            <person name="Mun J.H."/>
            <person name="Najar F.Z."/>
            <person name="Nicholson C."/>
            <person name="Noirot C."/>
            <person name="O'Bleness M."/>
            <person name="Paule C.R."/>
            <person name="Poulain J."/>
            <person name="Prion F."/>
            <person name="Qin B."/>
            <person name="Qu C."/>
            <person name="Retzel E.F."/>
            <person name="Riddle C."/>
            <person name="Sallet E."/>
            <person name="Samain S."/>
            <person name="Samson N."/>
            <person name="Sanders I."/>
            <person name="Saurat O."/>
            <person name="Scarpelli C."/>
            <person name="Schiex T."/>
            <person name="Segurens B."/>
            <person name="Severin A.J."/>
            <person name="Sherrier D.J."/>
            <person name="Shi R."/>
            <person name="Sims S."/>
            <person name="Singer S.R."/>
            <person name="Sinharoy S."/>
            <person name="Sterck L."/>
            <person name="Viollet A."/>
            <person name="Wang B.B."/>
            <person name="Wang K."/>
            <person name="Wang M."/>
            <person name="Wang X."/>
            <person name="Warfsmann J."/>
            <person name="Weissenbach J."/>
            <person name="White D.D."/>
            <person name="White J.D."/>
            <person name="Wiley G.B."/>
            <person name="Wincker P."/>
            <person name="Xing Y."/>
            <person name="Yang L."/>
            <person name="Yao Z."/>
            <person name="Ying F."/>
            <person name="Zhai J."/>
            <person name="Zhou L."/>
            <person name="Zuber A."/>
            <person name="Denarie J."/>
            <person name="Dixon R.A."/>
            <person name="May G.D."/>
            <person name="Schwartz D.C."/>
            <person name="Rogers J."/>
            <person name="Quetier F."/>
            <person name="Town C.D."/>
            <person name="Roe B.A."/>
        </authorList>
    </citation>
    <scope>NUCLEOTIDE SEQUENCE [LARGE SCALE GENOMIC DNA]</scope>
    <source>
        <strain evidence="2">A17</strain>
        <strain evidence="3 4">cv. Jemalong A17</strain>
    </source>
</reference>